<sequence>MELAFRCLMGWENPAVVDFGPPPRGPPARRPVHQPREVNRAARRGIWIGRAIRAGAVNLFLFLPETTIGKFCPAWGLFTAIYFSFLDQNVLHNVGEDRITTTLEYLLLTCAQMCYLVAMLPLVMFYVRPMVTVLEPVRWQITRAIDYCVYRFCKWVAMRMTNDLDDEARLECLEMLEYADTFGAARRVQMIDEVLKRVNELYDEALEKHRAKLAPPSSE</sequence>
<gene>
    <name evidence="2" type="ORF">CcaverHIS019_0703520</name>
</gene>
<dbReference type="KEGG" id="ccac:CcaHIS019_0703520"/>
<keyword evidence="1" id="KW-1133">Transmembrane helix</keyword>
<keyword evidence="1" id="KW-0812">Transmembrane</keyword>
<dbReference type="Proteomes" id="UP001233271">
    <property type="component" value="Chromosome 7b"/>
</dbReference>
<protein>
    <submittedName>
        <fullName evidence="2">Uncharacterized protein</fullName>
    </submittedName>
</protein>
<dbReference type="AlphaFoldDB" id="A0AA48QYV7"/>
<keyword evidence="1" id="KW-0472">Membrane</keyword>
<evidence type="ECO:0000313" key="3">
    <source>
        <dbReference type="Proteomes" id="UP001233271"/>
    </source>
</evidence>
<proteinExistence type="predicted"/>
<keyword evidence="3" id="KW-1185">Reference proteome</keyword>
<accession>A0AA48QYV7</accession>
<reference evidence="2" key="1">
    <citation type="journal article" date="2023" name="BMC Genomics">
        <title>Chromosome-level genome assemblies of Cutaneotrichosporon spp. (Trichosporonales, Basidiomycota) reveal imbalanced evolution between nucleotide sequences and chromosome synteny.</title>
        <authorList>
            <person name="Kobayashi Y."/>
            <person name="Kayamori A."/>
            <person name="Aoki K."/>
            <person name="Shiwa Y."/>
            <person name="Matsutani M."/>
            <person name="Fujita N."/>
            <person name="Sugita T."/>
            <person name="Iwasaki W."/>
            <person name="Tanaka N."/>
            <person name="Takashima M."/>
        </authorList>
    </citation>
    <scope>NUCLEOTIDE SEQUENCE</scope>
    <source>
        <strain evidence="2">HIS019</strain>
    </source>
</reference>
<dbReference type="GeneID" id="85498641"/>
<dbReference type="EMBL" id="AP028219">
    <property type="protein sequence ID" value="BEI94771.1"/>
    <property type="molecule type" value="Genomic_DNA"/>
</dbReference>
<evidence type="ECO:0000313" key="2">
    <source>
        <dbReference type="EMBL" id="BEI94771.1"/>
    </source>
</evidence>
<evidence type="ECO:0000256" key="1">
    <source>
        <dbReference type="SAM" id="Phobius"/>
    </source>
</evidence>
<feature type="transmembrane region" description="Helical" evidence="1">
    <location>
        <begin position="105"/>
        <end position="127"/>
    </location>
</feature>
<organism evidence="2 3">
    <name type="scientific">Cutaneotrichosporon cavernicola</name>
    <dbReference type="NCBI Taxonomy" id="279322"/>
    <lineage>
        <taxon>Eukaryota</taxon>
        <taxon>Fungi</taxon>
        <taxon>Dikarya</taxon>
        <taxon>Basidiomycota</taxon>
        <taxon>Agaricomycotina</taxon>
        <taxon>Tremellomycetes</taxon>
        <taxon>Trichosporonales</taxon>
        <taxon>Trichosporonaceae</taxon>
        <taxon>Cutaneotrichosporon</taxon>
    </lineage>
</organism>
<name>A0AA48QYV7_9TREE</name>
<dbReference type="RefSeq" id="XP_060460036.1">
    <property type="nucleotide sequence ID" value="XM_060603775.1"/>
</dbReference>